<dbReference type="OrthoDB" id="3798483at2759"/>
<feature type="compositionally biased region" description="Acidic residues" evidence="1">
    <location>
        <begin position="86"/>
        <end position="95"/>
    </location>
</feature>
<proteinExistence type="predicted"/>
<accession>A0A0H1BS38</accession>
<feature type="region of interest" description="Disordered" evidence="1">
    <location>
        <begin position="84"/>
        <end position="112"/>
    </location>
</feature>
<evidence type="ECO:0000256" key="1">
    <source>
        <dbReference type="SAM" id="MobiDB-lite"/>
    </source>
</evidence>
<gene>
    <name evidence="2" type="ORF">EMPG_11271</name>
</gene>
<dbReference type="AlphaFoldDB" id="A0A0H1BS38"/>
<keyword evidence="3" id="KW-1185">Reference proteome</keyword>
<feature type="compositionally biased region" description="Acidic residues" evidence="1">
    <location>
        <begin position="103"/>
        <end position="112"/>
    </location>
</feature>
<evidence type="ECO:0000313" key="3">
    <source>
        <dbReference type="Proteomes" id="UP000053573"/>
    </source>
</evidence>
<comment type="caution">
    <text evidence="2">The sequence shown here is derived from an EMBL/GenBank/DDBJ whole genome shotgun (WGS) entry which is preliminary data.</text>
</comment>
<evidence type="ECO:0000313" key="2">
    <source>
        <dbReference type="EMBL" id="KLJ13817.1"/>
    </source>
</evidence>
<reference evidence="3" key="1">
    <citation type="journal article" date="2015" name="PLoS Genet.">
        <title>The dynamic genome and transcriptome of the human fungal pathogen Blastomyces and close relative Emmonsia.</title>
        <authorList>
            <person name="Munoz J.F."/>
            <person name="Gauthier G.M."/>
            <person name="Desjardins C.A."/>
            <person name="Gallo J.E."/>
            <person name="Holder J."/>
            <person name="Sullivan T.D."/>
            <person name="Marty A.J."/>
            <person name="Carmen J.C."/>
            <person name="Chen Z."/>
            <person name="Ding L."/>
            <person name="Gujja S."/>
            <person name="Magrini V."/>
            <person name="Misas E."/>
            <person name="Mitreva M."/>
            <person name="Priest M."/>
            <person name="Saif S."/>
            <person name="Whiston E.A."/>
            <person name="Young S."/>
            <person name="Zeng Q."/>
            <person name="Goldman W.E."/>
            <person name="Mardis E.R."/>
            <person name="Taylor J.W."/>
            <person name="McEwen J.G."/>
            <person name="Clay O.K."/>
            <person name="Klein B.S."/>
            <person name="Cuomo C.A."/>
        </authorList>
    </citation>
    <scope>NUCLEOTIDE SEQUENCE [LARGE SCALE GENOMIC DNA]</scope>
    <source>
        <strain evidence="3">UAMH 139</strain>
    </source>
</reference>
<organism evidence="2 3">
    <name type="scientific">Blastomyces silverae</name>
    <dbReference type="NCBI Taxonomy" id="2060906"/>
    <lineage>
        <taxon>Eukaryota</taxon>
        <taxon>Fungi</taxon>
        <taxon>Dikarya</taxon>
        <taxon>Ascomycota</taxon>
        <taxon>Pezizomycotina</taxon>
        <taxon>Eurotiomycetes</taxon>
        <taxon>Eurotiomycetidae</taxon>
        <taxon>Onygenales</taxon>
        <taxon>Ajellomycetaceae</taxon>
        <taxon>Blastomyces</taxon>
    </lineage>
</organism>
<name>A0A0H1BS38_9EURO</name>
<dbReference type="Proteomes" id="UP000053573">
    <property type="component" value="Unassembled WGS sequence"/>
</dbReference>
<sequence>MSIYTIDDDTLDHEISLLHKYKDHSESMKNITFLQYLQYYNHHHSTESHLQTHTSAYLKVIDDLTFSDFAGAYEFCRNTHNHSSDAYEDNISESESEVKDDSQSEESELLNS</sequence>
<dbReference type="EMBL" id="LDEV01000022">
    <property type="protein sequence ID" value="KLJ13817.1"/>
    <property type="molecule type" value="Genomic_DNA"/>
</dbReference>
<protein>
    <submittedName>
        <fullName evidence="2">Uncharacterized protein</fullName>
    </submittedName>
</protein>